<protein>
    <recommendedName>
        <fullName evidence="4">Lipoprotein</fullName>
    </recommendedName>
</protein>
<keyword evidence="1" id="KW-0732">Signal</keyword>
<gene>
    <name evidence="2" type="ORF">EFL95_16155</name>
</gene>
<dbReference type="AlphaFoldDB" id="A0A3N0DPH2"/>
<comment type="caution">
    <text evidence="2">The sequence shown here is derived from an EMBL/GenBank/DDBJ whole genome shotgun (WGS) entry which is preliminary data.</text>
</comment>
<proteinExistence type="predicted"/>
<evidence type="ECO:0008006" key="4">
    <source>
        <dbReference type="Google" id="ProtNLM"/>
    </source>
</evidence>
<accession>A0A3N0DPH2</accession>
<organism evidence="2 3">
    <name type="scientific">Nocardioides marmorisolisilvae</name>
    <dbReference type="NCBI Taxonomy" id="1542737"/>
    <lineage>
        <taxon>Bacteria</taxon>
        <taxon>Bacillati</taxon>
        <taxon>Actinomycetota</taxon>
        <taxon>Actinomycetes</taxon>
        <taxon>Propionibacteriales</taxon>
        <taxon>Nocardioidaceae</taxon>
        <taxon>Nocardioides</taxon>
    </lineage>
</organism>
<evidence type="ECO:0000313" key="2">
    <source>
        <dbReference type="EMBL" id="RNL77547.1"/>
    </source>
</evidence>
<keyword evidence="3" id="KW-1185">Reference proteome</keyword>
<feature type="signal peptide" evidence="1">
    <location>
        <begin position="1"/>
        <end position="22"/>
    </location>
</feature>
<dbReference type="Proteomes" id="UP000277094">
    <property type="component" value="Unassembled WGS sequence"/>
</dbReference>
<dbReference type="OrthoDB" id="3789074at2"/>
<name>A0A3N0DPH2_9ACTN</name>
<evidence type="ECO:0000313" key="3">
    <source>
        <dbReference type="Proteomes" id="UP000277094"/>
    </source>
</evidence>
<dbReference type="EMBL" id="RJSG01000003">
    <property type="protein sequence ID" value="RNL77547.1"/>
    <property type="molecule type" value="Genomic_DNA"/>
</dbReference>
<dbReference type="RefSeq" id="WP_123235133.1">
    <property type="nucleotide sequence ID" value="NZ_RJSG01000003.1"/>
</dbReference>
<feature type="chain" id="PRO_5038481148" description="Lipoprotein" evidence="1">
    <location>
        <begin position="23"/>
        <end position="267"/>
    </location>
</feature>
<evidence type="ECO:0000256" key="1">
    <source>
        <dbReference type="SAM" id="SignalP"/>
    </source>
</evidence>
<dbReference type="PROSITE" id="PS51257">
    <property type="entry name" value="PROKAR_LIPOPROTEIN"/>
    <property type="match status" value="1"/>
</dbReference>
<sequence>MTTSFRRTGAVLAAVIAAGTLAGCGGGSKEDDSRGTELVGLLKLAPGAVKGGKVSGTWFRMVQVGGTVKNGPFMKNADSKADGGEVTLLRPGTSGGLRLEGYQSQPVPAFAANGDSLANAIVKPARFFAVAFSISTNPVDPQTKRQVAPPTVYVKDGRLSADLSSWGVTWNKQVFNQGAPKPVPDTAAKAPGQEKAAKVWDWVAGKYLESAPAPTLTGTSATGTFDAKSGRFTLEWTSLIEGGPFNRFIGRWHLEGTFVKDGRAPDA</sequence>
<reference evidence="2 3" key="1">
    <citation type="submission" date="2018-11" db="EMBL/GenBank/DDBJ databases">
        <authorList>
            <person name="Li F."/>
        </authorList>
    </citation>
    <scope>NUCLEOTIDE SEQUENCE [LARGE SCALE GENOMIC DNA]</scope>
    <source>
        <strain evidence="2 3">KIS18-7</strain>
    </source>
</reference>